<comment type="caution">
    <text evidence="1">The sequence shown here is derived from an EMBL/GenBank/DDBJ whole genome shotgun (WGS) entry which is preliminary data.</text>
</comment>
<dbReference type="EMBL" id="BGPR01033181">
    <property type="protein sequence ID" value="GBO07034.1"/>
    <property type="molecule type" value="Genomic_DNA"/>
</dbReference>
<evidence type="ECO:0000313" key="2">
    <source>
        <dbReference type="Proteomes" id="UP000499080"/>
    </source>
</evidence>
<reference evidence="1 2" key="1">
    <citation type="journal article" date="2019" name="Sci. Rep.">
        <title>Orb-weaving spider Araneus ventricosus genome elucidates the spidroin gene catalogue.</title>
        <authorList>
            <person name="Kono N."/>
            <person name="Nakamura H."/>
            <person name="Ohtoshi R."/>
            <person name="Moran D.A.P."/>
            <person name="Shinohara A."/>
            <person name="Yoshida Y."/>
            <person name="Fujiwara M."/>
            <person name="Mori M."/>
            <person name="Tomita M."/>
            <person name="Arakawa K."/>
        </authorList>
    </citation>
    <scope>NUCLEOTIDE SEQUENCE [LARGE SCALE GENOMIC DNA]</scope>
</reference>
<accession>A0A4Y2U4W1</accession>
<evidence type="ECO:0000313" key="1">
    <source>
        <dbReference type="EMBL" id="GBO07034.1"/>
    </source>
</evidence>
<proteinExistence type="predicted"/>
<dbReference type="Proteomes" id="UP000499080">
    <property type="component" value="Unassembled WGS sequence"/>
</dbReference>
<name>A0A4Y2U4W1_ARAVE</name>
<organism evidence="1 2">
    <name type="scientific">Araneus ventricosus</name>
    <name type="common">Orbweaver spider</name>
    <name type="synonym">Epeira ventricosa</name>
    <dbReference type="NCBI Taxonomy" id="182803"/>
    <lineage>
        <taxon>Eukaryota</taxon>
        <taxon>Metazoa</taxon>
        <taxon>Ecdysozoa</taxon>
        <taxon>Arthropoda</taxon>
        <taxon>Chelicerata</taxon>
        <taxon>Arachnida</taxon>
        <taxon>Araneae</taxon>
        <taxon>Araneomorphae</taxon>
        <taxon>Entelegynae</taxon>
        <taxon>Araneoidea</taxon>
        <taxon>Araneidae</taxon>
        <taxon>Araneus</taxon>
    </lineage>
</organism>
<gene>
    <name evidence="1" type="ORF">AVEN_175483_1</name>
</gene>
<keyword evidence="2" id="KW-1185">Reference proteome</keyword>
<protein>
    <submittedName>
        <fullName evidence="1">Uncharacterized protein</fullName>
    </submittedName>
</protein>
<sequence length="130" mass="14991">MSINVTKIKSVTKISQRPTDKKDFGEISVEKFSVHSTEIVKSKTRRYNEMAFAESKMKISKTKSLEIPNKNNVSVNAIEGSHFLHFEIILEEKGNEDLYIILHVNYQELGNKIFRIETESNISQKLSEDK</sequence>
<dbReference type="AlphaFoldDB" id="A0A4Y2U4W1"/>